<dbReference type="InterPro" id="IPR011604">
    <property type="entry name" value="PDDEXK-like_dom_sf"/>
</dbReference>
<evidence type="ECO:0008006" key="3">
    <source>
        <dbReference type="Google" id="ProtNLM"/>
    </source>
</evidence>
<proteinExistence type="predicted"/>
<protein>
    <recommendedName>
        <fullName evidence="3">PD-(D/E)XK nuclease superfamily protein</fullName>
    </recommendedName>
</protein>
<accession>A0A6M3KAR2</accession>
<dbReference type="EMBL" id="MT143026">
    <property type="protein sequence ID" value="QJA91953.1"/>
    <property type="molecule type" value="Genomic_DNA"/>
</dbReference>
<gene>
    <name evidence="1" type="ORF">MM415A00966_0019</name>
    <name evidence="2" type="ORF">MM415B03226_0009</name>
</gene>
<evidence type="ECO:0000313" key="1">
    <source>
        <dbReference type="EMBL" id="QJA78950.1"/>
    </source>
</evidence>
<dbReference type="AlphaFoldDB" id="A0A6M3KAR2"/>
<sequence>MYEYLRLTNPYAIDPQSRAFMLQGTKHHRELELVAQELGMASEIPMNVDRDIFDLLEWEGKELVLTDYKLWGSFKIAQALGIEEIGKQPDPSGATYKTNSKWGRAGSAKMVPVWGYNPDKADNWEAELQLNRYRVMLKDMGITVSKMRLQITARDGGLYIAHNRGVMLNIYKIPVKVLPDDEVRAYFQIKENSLKIAMEEGWNSPCTAQESWDGIRCERYCDVWNYCPKGVLVHQIGSKGGD</sequence>
<dbReference type="Gene3D" id="3.90.320.10">
    <property type="match status" value="1"/>
</dbReference>
<organism evidence="1">
    <name type="scientific">viral metagenome</name>
    <dbReference type="NCBI Taxonomy" id="1070528"/>
    <lineage>
        <taxon>unclassified sequences</taxon>
        <taxon>metagenomes</taxon>
        <taxon>organismal metagenomes</taxon>
    </lineage>
</organism>
<name>A0A6M3KAR2_9ZZZZ</name>
<evidence type="ECO:0000313" key="2">
    <source>
        <dbReference type="EMBL" id="QJA91953.1"/>
    </source>
</evidence>
<reference evidence="1" key="1">
    <citation type="submission" date="2020-03" db="EMBL/GenBank/DDBJ databases">
        <title>The deep terrestrial virosphere.</title>
        <authorList>
            <person name="Holmfeldt K."/>
            <person name="Nilsson E."/>
            <person name="Simone D."/>
            <person name="Lopez-Fernandez M."/>
            <person name="Wu X."/>
            <person name="de Brujin I."/>
            <person name="Lundin D."/>
            <person name="Andersson A."/>
            <person name="Bertilsson S."/>
            <person name="Dopson M."/>
        </authorList>
    </citation>
    <scope>NUCLEOTIDE SEQUENCE</scope>
    <source>
        <strain evidence="1">MM415A00966</strain>
        <strain evidence="2">MM415B03226</strain>
    </source>
</reference>
<dbReference type="EMBL" id="MT142360">
    <property type="protein sequence ID" value="QJA78950.1"/>
    <property type="molecule type" value="Genomic_DNA"/>
</dbReference>